<evidence type="ECO:0000313" key="7">
    <source>
        <dbReference type="EMBL" id="ATB38928.1"/>
    </source>
</evidence>
<dbReference type="GO" id="GO:0016874">
    <property type="term" value="F:ligase activity"/>
    <property type="evidence" value="ECO:0007669"/>
    <property type="project" value="UniProtKB-KW"/>
</dbReference>
<evidence type="ECO:0000313" key="8">
    <source>
        <dbReference type="Proteomes" id="UP000217257"/>
    </source>
</evidence>
<dbReference type="Gene3D" id="1.10.1200.10">
    <property type="entry name" value="ACP-like"/>
    <property type="match status" value="1"/>
</dbReference>
<dbReference type="InterPro" id="IPR042099">
    <property type="entry name" value="ANL_N_sf"/>
</dbReference>
<dbReference type="InterPro" id="IPR036736">
    <property type="entry name" value="ACP-like_sf"/>
</dbReference>
<name>A0A250J5X3_9BACT</name>
<gene>
    <name evidence="7" type="ORF">CYFUS_004365</name>
</gene>
<comment type="similarity">
    <text evidence="1">Belongs to the ATP-dependent AMP-binding enzyme family.</text>
</comment>
<dbReference type="InterPro" id="IPR045851">
    <property type="entry name" value="AMP-bd_C_sf"/>
</dbReference>
<reference evidence="7 8" key="1">
    <citation type="submission" date="2017-06" db="EMBL/GenBank/DDBJ databases">
        <title>Sequencing and comparative analysis of myxobacterial genomes.</title>
        <authorList>
            <person name="Rupp O."/>
            <person name="Goesmann A."/>
            <person name="Sogaard-Andersen L."/>
        </authorList>
    </citation>
    <scope>NUCLEOTIDE SEQUENCE [LARGE SCALE GENOMIC DNA]</scope>
    <source>
        <strain evidence="7 8">DSM 52655</strain>
    </source>
</reference>
<dbReference type="SUPFAM" id="SSF56801">
    <property type="entry name" value="Acetyl-CoA synthetase-like"/>
    <property type="match status" value="1"/>
</dbReference>
<evidence type="ECO:0000259" key="5">
    <source>
        <dbReference type="Pfam" id="PF00501"/>
    </source>
</evidence>
<evidence type="ECO:0000259" key="6">
    <source>
        <dbReference type="Pfam" id="PF23024"/>
    </source>
</evidence>
<accession>A0A250J5X3</accession>
<evidence type="ECO:0000256" key="3">
    <source>
        <dbReference type="ARBA" id="ARBA00022832"/>
    </source>
</evidence>
<dbReference type="AlphaFoldDB" id="A0A250J5X3"/>
<dbReference type="GO" id="GO:0070566">
    <property type="term" value="F:adenylyltransferase activity"/>
    <property type="evidence" value="ECO:0007669"/>
    <property type="project" value="TreeGrafter"/>
</dbReference>
<feature type="domain" description="AMP-dependent synthetase/ligase" evidence="5">
    <location>
        <begin position="15"/>
        <end position="411"/>
    </location>
</feature>
<dbReference type="Gene3D" id="3.30.300.30">
    <property type="match status" value="1"/>
</dbReference>
<organism evidence="7 8">
    <name type="scientific">Cystobacter fuscus</name>
    <dbReference type="NCBI Taxonomy" id="43"/>
    <lineage>
        <taxon>Bacteria</taxon>
        <taxon>Pseudomonadati</taxon>
        <taxon>Myxococcota</taxon>
        <taxon>Myxococcia</taxon>
        <taxon>Myxococcales</taxon>
        <taxon>Cystobacterineae</taxon>
        <taxon>Archangiaceae</taxon>
        <taxon>Cystobacter</taxon>
    </lineage>
</organism>
<evidence type="ECO:0000256" key="1">
    <source>
        <dbReference type="ARBA" id="ARBA00006432"/>
    </source>
</evidence>
<dbReference type="InterPro" id="IPR025110">
    <property type="entry name" value="AMP-bd_C"/>
</dbReference>
<dbReference type="Proteomes" id="UP000217257">
    <property type="component" value="Chromosome"/>
</dbReference>
<dbReference type="Pfam" id="PF23024">
    <property type="entry name" value="AMP-dom_DIP2-like"/>
    <property type="match status" value="1"/>
</dbReference>
<evidence type="ECO:0000256" key="2">
    <source>
        <dbReference type="ARBA" id="ARBA00022598"/>
    </source>
</evidence>
<sequence>MSTKMNPETLVDLMRQRAETFGERPVYSLLSDGKLVEQLGFTALQAHATGVAARLSEHTAVGDRVLLLCPPGLDYIRAFFGCLLASRIAVPAYPPRNNRHMLRLLAIIQDSQATCVLTTRALRDKLHSSLQATGGQVRAEIVAVDEVDVSSGRTWDGPVPRASEVAFLQYTSGSTGSPKGVMVTHRNLMMNSAMSADAFELTTDSVYVSWLPLFHDMGLMGMLQGVYSGMHTFLMSPLDFVTRPSRWLEAISKHRATISGGPNFAYELCTTKITDEELRGLDLSCWRIAFNGSEPVQAEVLHRFSQRFQACGFRRQAHYPCYGLAEATLFVSGSAGPREPVIKALSRARLVEHEVREVMGPQDEVKHLVSCGRAFHDESIKIVDAETRTELPEGRLGEVWISGSHVARGYWRNESATEETFHAVLPGDSRHFLRTGDLGFLDKGELYITGRLKDLIIVRGQNHYPQDIEVTAQQSHPALVAGGGAAFALSPSEGEPEGTERVVLVQEVRRTARNQPLEGVIAAIKEAVTEALGVELHQVVLVQEQSIPKTSSGKIQRRQTRQLFLESGLKRIAVDGGASESETAAGGAGPLPAATRALLQAPPAQARALLENTVKSLASQVLKRPFILLDARQPLRNYGLNEATTQVLRTRLREELGVELAAAIPESASIGTLAELLLSQLVGLHAE</sequence>
<dbReference type="GO" id="GO:0006633">
    <property type="term" value="P:fatty acid biosynthetic process"/>
    <property type="evidence" value="ECO:0007669"/>
    <property type="project" value="TreeGrafter"/>
</dbReference>
<dbReference type="InterPro" id="IPR000873">
    <property type="entry name" value="AMP-dep_synth/lig_dom"/>
</dbReference>
<dbReference type="FunFam" id="3.40.50.12780:FF:000013">
    <property type="entry name" value="Long-chain-fatty-acid--AMP ligase FadD32"/>
    <property type="match status" value="1"/>
</dbReference>
<dbReference type="KEGG" id="cfus:CYFUS_004365"/>
<protein>
    <submittedName>
        <fullName evidence="7">Type I polyketide synthase</fullName>
    </submittedName>
</protein>
<keyword evidence="4" id="KW-0443">Lipid metabolism</keyword>
<dbReference type="PANTHER" id="PTHR22754:SF32">
    <property type="entry name" value="DISCO-INTERACTING PROTEIN 2"/>
    <property type="match status" value="1"/>
</dbReference>
<dbReference type="RefSeq" id="WP_095987028.1">
    <property type="nucleotide sequence ID" value="NZ_CP022098.1"/>
</dbReference>
<dbReference type="Gene3D" id="3.40.50.12780">
    <property type="entry name" value="N-terminal domain of ligase-like"/>
    <property type="match status" value="1"/>
</dbReference>
<dbReference type="EMBL" id="CP022098">
    <property type="protein sequence ID" value="ATB38928.1"/>
    <property type="molecule type" value="Genomic_DNA"/>
</dbReference>
<dbReference type="PANTHER" id="PTHR22754">
    <property type="entry name" value="DISCO-INTERACTING PROTEIN 2 DIP2 -RELATED"/>
    <property type="match status" value="1"/>
</dbReference>
<dbReference type="CDD" id="cd05931">
    <property type="entry name" value="FAAL"/>
    <property type="match status" value="1"/>
</dbReference>
<proteinExistence type="inferred from homology"/>
<dbReference type="InterPro" id="IPR040097">
    <property type="entry name" value="FAAL/FAAC"/>
</dbReference>
<dbReference type="PROSITE" id="PS00455">
    <property type="entry name" value="AMP_BINDING"/>
    <property type="match status" value="1"/>
</dbReference>
<keyword evidence="2" id="KW-0436">Ligase</keyword>
<dbReference type="Pfam" id="PF00501">
    <property type="entry name" value="AMP-binding"/>
    <property type="match status" value="1"/>
</dbReference>
<evidence type="ECO:0000256" key="4">
    <source>
        <dbReference type="ARBA" id="ARBA00023098"/>
    </source>
</evidence>
<dbReference type="InterPro" id="IPR020845">
    <property type="entry name" value="AMP-binding_CS"/>
</dbReference>
<dbReference type="GO" id="GO:0071766">
    <property type="term" value="P:Actinobacterium-type cell wall biogenesis"/>
    <property type="evidence" value="ECO:0007669"/>
    <property type="project" value="UniProtKB-ARBA"/>
</dbReference>
<dbReference type="SUPFAM" id="SSF47336">
    <property type="entry name" value="ACP-like"/>
    <property type="match status" value="1"/>
</dbReference>
<dbReference type="GO" id="GO:0005886">
    <property type="term" value="C:plasma membrane"/>
    <property type="evidence" value="ECO:0007669"/>
    <property type="project" value="TreeGrafter"/>
</dbReference>
<feature type="domain" description="AMP-binding enzyme C-terminal" evidence="6">
    <location>
        <begin position="454"/>
        <end position="572"/>
    </location>
</feature>
<keyword evidence="3" id="KW-0276">Fatty acid metabolism</keyword>